<dbReference type="Proteomes" id="UP001232063">
    <property type="component" value="Unassembled WGS sequence"/>
</dbReference>
<dbReference type="EMBL" id="JASJOU010000015">
    <property type="protein sequence ID" value="MDJ1505163.1"/>
    <property type="molecule type" value="Genomic_DNA"/>
</dbReference>
<organism evidence="1 2">
    <name type="scientific">Xanthocytophaga agilis</name>
    <dbReference type="NCBI Taxonomy" id="3048010"/>
    <lineage>
        <taxon>Bacteria</taxon>
        <taxon>Pseudomonadati</taxon>
        <taxon>Bacteroidota</taxon>
        <taxon>Cytophagia</taxon>
        <taxon>Cytophagales</taxon>
        <taxon>Rhodocytophagaceae</taxon>
        <taxon>Xanthocytophaga</taxon>
    </lineage>
</organism>
<dbReference type="RefSeq" id="WP_314516978.1">
    <property type="nucleotide sequence ID" value="NZ_JASJOU010000015.1"/>
</dbReference>
<comment type="caution">
    <text evidence="1">The sequence shown here is derived from an EMBL/GenBank/DDBJ whole genome shotgun (WGS) entry which is preliminary data.</text>
</comment>
<reference evidence="1" key="1">
    <citation type="submission" date="2023-05" db="EMBL/GenBank/DDBJ databases">
        <authorList>
            <person name="Zhang X."/>
        </authorList>
    </citation>
    <scope>NUCLEOTIDE SEQUENCE</scope>
    <source>
        <strain evidence="1">BD1B2-1</strain>
    </source>
</reference>
<protein>
    <submittedName>
        <fullName evidence="1">Uncharacterized protein</fullName>
    </submittedName>
</protein>
<evidence type="ECO:0000313" key="1">
    <source>
        <dbReference type="EMBL" id="MDJ1505163.1"/>
    </source>
</evidence>
<proteinExistence type="predicted"/>
<evidence type="ECO:0000313" key="2">
    <source>
        <dbReference type="Proteomes" id="UP001232063"/>
    </source>
</evidence>
<keyword evidence="2" id="KW-1185">Reference proteome</keyword>
<name>A0AAE3RCM0_9BACT</name>
<sequence>MPAPTQAPMPAGVVNVPLSQIKTNKSLFQNREDDYSQESVNRILAAVNAGTFRFGMTPTDVEVPKKADRQKASIA</sequence>
<gene>
    <name evidence="1" type="ORF">QNI22_31190</name>
</gene>
<accession>A0AAE3RCM0</accession>
<dbReference type="AlphaFoldDB" id="A0AAE3RCM0"/>